<keyword evidence="3 5" id="KW-0472">Membrane</keyword>
<feature type="region of interest" description="Disordered" evidence="4">
    <location>
        <begin position="271"/>
        <end position="330"/>
    </location>
</feature>
<dbReference type="InterPro" id="IPR013783">
    <property type="entry name" value="Ig-like_fold"/>
</dbReference>
<protein>
    <recommendedName>
        <fullName evidence="6">Ig-like domain-containing protein</fullName>
    </recommendedName>
</protein>
<dbReference type="SMART" id="SM00409">
    <property type="entry name" value="IG"/>
    <property type="match status" value="1"/>
</dbReference>
<dbReference type="SUPFAM" id="SSF48726">
    <property type="entry name" value="Immunoglobulin"/>
    <property type="match status" value="1"/>
</dbReference>
<dbReference type="GO" id="GO:0005886">
    <property type="term" value="C:plasma membrane"/>
    <property type="evidence" value="ECO:0007669"/>
    <property type="project" value="TreeGrafter"/>
</dbReference>
<evidence type="ECO:0000313" key="8">
    <source>
        <dbReference type="Proteomes" id="UP000308365"/>
    </source>
</evidence>
<name>A0A4U1F555_MONMO</name>
<reference evidence="8" key="1">
    <citation type="journal article" date="2019" name="IScience">
        <title>Narwhal Genome Reveals Long-Term Low Genetic Diversity despite Current Large Abundance Size.</title>
        <authorList>
            <person name="Westbury M.V."/>
            <person name="Petersen B."/>
            <person name="Garde E."/>
            <person name="Heide-Jorgensen M.P."/>
            <person name="Lorenzen E.D."/>
        </authorList>
    </citation>
    <scope>NUCLEOTIDE SEQUENCE [LARGE SCALE GENOMIC DNA]</scope>
</reference>
<organism evidence="7 8">
    <name type="scientific">Monodon monoceros</name>
    <name type="common">Narwhal</name>
    <name type="synonym">Ceratodon monodon</name>
    <dbReference type="NCBI Taxonomy" id="40151"/>
    <lineage>
        <taxon>Eukaryota</taxon>
        <taxon>Metazoa</taxon>
        <taxon>Chordata</taxon>
        <taxon>Craniata</taxon>
        <taxon>Vertebrata</taxon>
        <taxon>Euteleostomi</taxon>
        <taxon>Mammalia</taxon>
        <taxon>Eutheria</taxon>
        <taxon>Laurasiatheria</taxon>
        <taxon>Artiodactyla</taxon>
        <taxon>Whippomorpha</taxon>
        <taxon>Cetacea</taxon>
        <taxon>Odontoceti</taxon>
        <taxon>Monodontidae</taxon>
        <taxon>Monodon</taxon>
    </lineage>
</organism>
<gene>
    <name evidence="7" type="ORF">EI555_013985</name>
</gene>
<comment type="subcellular location">
    <subcellularLocation>
        <location evidence="1">Membrane</location>
    </subcellularLocation>
</comment>
<comment type="caution">
    <text evidence="7">The sequence shown here is derived from an EMBL/GenBank/DDBJ whole genome shotgun (WGS) entry which is preliminary data.</text>
</comment>
<dbReference type="EMBL" id="RWIC01000395">
    <property type="protein sequence ID" value="TKC44485.1"/>
    <property type="molecule type" value="Genomic_DNA"/>
</dbReference>
<evidence type="ECO:0000256" key="5">
    <source>
        <dbReference type="SAM" id="Phobius"/>
    </source>
</evidence>
<dbReference type="AlphaFoldDB" id="A0A4U1F555"/>
<feature type="domain" description="Ig-like" evidence="6">
    <location>
        <begin position="3"/>
        <end position="115"/>
    </location>
</feature>
<evidence type="ECO:0000313" key="7">
    <source>
        <dbReference type="EMBL" id="TKC44485.1"/>
    </source>
</evidence>
<evidence type="ECO:0000256" key="4">
    <source>
        <dbReference type="SAM" id="MobiDB-lite"/>
    </source>
</evidence>
<keyword evidence="2 5" id="KW-0812">Transmembrane</keyword>
<dbReference type="Gene3D" id="2.60.40.10">
    <property type="entry name" value="Immunoglobulins"/>
    <property type="match status" value="1"/>
</dbReference>
<dbReference type="PROSITE" id="PS50835">
    <property type="entry name" value="IG_LIKE"/>
    <property type="match status" value="1"/>
</dbReference>
<feature type="transmembrane region" description="Helical" evidence="5">
    <location>
        <begin position="157"/>
        <end position="181"/>
    </location>
</feature>
<accession>A0A4U1F555</accession>
<proteinExistence type="predicted"/>
<dbReference type="PANTHER" id="PTHR11860">
    <property type="entry name" value="POLYMERIC-IMMUNOGLOBULIN RECEPTOR"/>
    <property type="match status" value="1"/>
</dbReference>
<dbReference type="InterPro" id="IPR007110">
    <property type="entry name" value="Ig-like_dom"/>
</dbReference>
<evidence type="ECO:0000256" key="1">
    <source>
        <dbReference type="ARBA" id="ARBA00004370"/>
    </source>
</evidence>
<dbReference type="InterPro" id="IPR036179">
    <property type="entry name" value="Ig-like_dom_sf"/>
</dbReference>
<dbReference type="GO" id="GO:0004888">
    <property type="term" value="F:transmembrane signaling receptor activity"/>
    <property type="evidence" value="ECO:0007669"/>
    <property type="project" value="TreeGrafter"/>
</dbReference>
<sequence length="330" mass="35953">GIPTFIPAVVSGYGALEGPKEISGFEGDTVSLQCTYGEELKKYRKYWCRESGFLISRCSGTVYSGEYGQEGRVSVHDNPRQLRFEVTLRNLTLKDVGQYWCGVKRVGFDKTFSVSLLVFPGISRQATRLDSTSTEDTGFVPIRSSSKTRVSIPMTRMLAPVLVLLALLLATGLAALGSYMLPWRKKAQLATETQRKEKVHLSHLPLGNSGVPEYAVIDLAGPTGPPASPNVEIRCLSQVWTEGSGGLEPPSLAPLRQCKEAQNVQKRLGWTQQLPGDPPKPGSAFQPLLLSLQTSKEDEASWQTPEGDMTPGPPLPVSGDEPDFSKFISV</sequence>
<dbReference type="Pfam" id="PF07686">
    <property type="entry name" value="V-set"/>
    <property type="match status" value="1"/>
</dbReference>
<dbReference type="InterPro" id="IPR050671">
    <property type="entry name" value="CD300_family_receptors"/>
</dbReference>
<evidence type="ECO:0000256" key="3">
    <source>
        <dbReference type="ARBA" id="ARBA00023136"/>
    </source>
</evidence>
<dbReference type="PANTHER" id="PTHR11860:SF62">
    <property type="entry name" value="CMRF35-LIKE MOLECULE 9"/>
    <property type="match status" value="1"/>
</dbReference>
<dbReference type="InterPro" id="IPR013106">
    <property type="entry name" value="Ig_V-set"/>
</dbReference>
<dbReference type="CDD" id="cd05716">
    <property type="entry name" value="IgV_pIgR_like"/>
    <property type="match status" value="1"/>
</dbReference>
<evidence type="ECO:0000256" key="2">
    <source>
        <dbReference type="ARBA" id="ARBA00022692"/>
    </source>
</evidence>
<dbReference type="Proteomes" id="UP000308365">
    <property type="component" value="Unassembled WGS sequence"/>
</dbReference>
<feature type="non-terminal residue" evidence="7">
    <location>
        <position position="1"/>
    </location>
</feature>
<evidence type="ECO:0000259" key="6">
    <source>
        <dbReference type="PROSITE" id="PS50835"/>
    </source>
</evidence>
<dbReference type="InterPro" id="IPR003599">
    <property type="entry name" value="Ig_sub"/>
</dbReference>
<keyword evidence="5" id="KW-1133">Transmembrane helix</keyword>